<reference evidence="2" key="2">
    <citation type="journal article" date="2018" name="Plant J.">
        <title>The Sorghum bicolor reference genome: improved assembly, gene annotations, a transcriptome atlas, and signatures of genome organization.</title>
        <authorList>
            <person name="McCormick R.F."/>
            <person name="Truong S.K."/>
            <person name="Sreedasyam A."/>
            <person name="Jenkins J."/>
            <person name="Shu S."/>
            <person name="Sims D."/>
            <person name="Kennedy M."/>
            <person name="Amirebrahimi M."/>
            <person name="Weers B.D."/>
            <person name="McKinley B."/>
            <person name="Mattison A."/>
            <person name="Morishige D.T."/>
            <person name="Grimwood J."/>
            <person name="Schmutz J."/>
            <person name="Mullet J.E."/>
        </authorList>
    </citation>
    <scope>NUCLEOTIDE SEQUENCE [LARGE SCALE GENOMIC DNA]</scope>
    <source>
        <strain evidence="2">cv. BTx623</strain>
    </source>
</reference>
<protein>
    <submittedName>
        <fullName evidence="1">Uncharacterized protein</fullName>
    </submittedName>
</protein>
<dbReference type="EMBL" id="CM000760">
    <property type="protein sequence ID" value="OQU93369.1"/>
    <property type="molecule type" value="Genomic_DNA"/>
</dbReference>
<organism evidence="1 2">
    <name type="scientific">Sorghum bicolor</name>
    <name type="common">Sorghum</name>
    <name type="synonym">Sorghum vulgare</name>
    <dbReference type="NCBI Taxonomy" id="4558"/>
    <lineage>
        <taxon>Eukaryota</taxon>
        <taxon>Viridiplantae</taxon>
        <taxon>Streptophyta</taxon>
        <taxon>Embryophyta</taxon>
        <taxon>Tracheophyta</taxon>
        <taxon>Spermatophyta</taxon>
        <taxon>Magnoliopsida</taxon>
        <taxon>Liliopsida</taxon>
        <taxon>Poales</taxon>
        <taxon>Poaceae</taxon>
        <taxon>PACMAD clade</taxon>
        <taxon>Panicoideae</taxon>
        <taxon>Andropogonodae</taxon>
        <taxon>Andropogoneae</taxon>
        <taxon>Sorghinae</taxon>
        <taxon>Sorghum</taxon>
    </lineage>
</organism>
<reference evidence="1 2" key="1">
    <citation type="journal article" date="2009" name="Nature">
        <title>The Sorghum bicolor genome and the diversification of grasses.</title>
        <authorList>
            <person name="Paterson A.H."/>
            <person name="Bowers J.E."/>
            <person name="Bruggmann R."/>
            <person name="Dubchak I."/>
            <person name="Grimwood J."/>
            <person name="Gundlach H."/>
            <person name="Haberer G."/>
            <person name="Hellsten U."/>
            <person name="Mitros T."/>
            <person name="Poliakov A."/>
            <person name="Schmutz J."/>
            <person name="Spannagl M."/>
            <person name="Tang H."/>
            <person name="Wang X."/>
            <person name="Wicker T."/>
            <person name="Bharti A.K."/>
            <person name="Chapman J."/>
            <person name="Feltus F.A."/>
            <person name="Gowik U."/>
            <person name="Grigoriev I.V."/>
            <person name="Lyons E."/>
            <person name="Maher C.A."/>
            <person name="Martis M."/>
            <person name="Narechania A."/>
            <person name="Otillar R.P."/>
            <person name="Penning B.W."/>
            <person name="Salamov A.A."/>
            <person name="Wang Y."/>
            <person name="Zhang L."/>
            <person name="Carpita N.C."/>
            <person name="Freeling M."/>
            <person name="Gingle A.R."/>
            <person name="Hash C.T."/>
            <person name="Keller B."/>
            <person name="Klein P."/>
            <person name="Kresovich S."/>
            <person name="McCann M.C."/>
            <person name="Ming R."/>
            <person name="Peterson D.G."/>
            <person name="Mehboob-ur-Rahman"/>
            <person name="Ware D."/>
            <person name="Westhoff P."/>
            <person name="Mayer K.F."/>
            <person name="Messing J."/>
            <person name="Rokhsar D.S."/>
        </authorList>
    </citation>
    <scope>NUCLEOTIDE SEQUENCE [LARGE SCALE GENOMIC DNA]</scope>
    <source>
        <strain evidence="2">cv. BTx623</strain>
    </source>
</reference>
<dbReference type="AlphaFoldDB" id="A0A1Z5SBZ6"/>
<dbReference type="Gramene" id="OQU93369">
    <property type="protein sequence ID" value="OQU93369"/>
    <property type="gene ID" value="SORBI_3001G529301"/>
</dbReference>
<gene>
    <name evidence="1" type="ORF">SORBI_3001G529301</name>
</gene>
<sequence length="85" mass="9729">MAALKQNSKYRGCGLGFQIVCLTWMQNDILNISSVIWKERNNRIFSRASKSAEQLLRSIQEEARAWILAGNRGMCARNNKCHTVE</sequence>
<dbReference type="InParanoid" id="A0A1Z5SBZ6"/>
<proteinExistence type="predicted"/>
<evidence type="ECO:0000313" key="1">
    <source>
        <dbReference type="EMBL" id="OQU93369.1"/>
    </source>
</evidence>
<name>A0A1Z5SBZ6_SORBI</name>
<dbReference type="Proteomes" id="UP000000768">
    <property type="component" value="Chromosome 1"/>
</dbReference>
<accession>A0A1Z5SBZ6</accession>
<evidence type="ECO:0000313" key="2">
    <source>
        <dbReference type="Proteomes" id="UP000000768"/>
    </source>
</evidence>
<keyword evidence="2" id="KW-1185">Reference proteome</keyword>